<dbReference type="NCBIfam" id="TIGR00220">
    <property type="entry name" value="mscL"/>
    <property type="match status" value="1"/>
</dbReference>
<sequence>MWKEFKKFALKGNVVDLAVAVVIGAAFGKIVSSLVDNIIMPLVGLLLGGYDFSKLSIKVMDAEIKYGVFIQNVVDFLIIAFTIFMAIRLLTKFKKKEEAVEEVVPEIDTKEELLREIRDLLKEEKKL</sequence>
<dbReference type="EMBL" id="JBHSNO010000007">
    <property type="protein sequence ID" value="MFC5590099.1"/>
    <property type="molecule type" value="Genomic_DNA"/>
</dbReference>
<dbReference type="PANTHER" id="PTHR30266">
    <property type="entry name" value="MECHANOSENSITIVE CHANNEL MSCL"/>
    <property type="match status" value="1"/>
</dbReference>
<evidence type="ECO:0000256" key="3">
    <source>
        <dbReference type="ARBA" id="ARBA00022448"/>
    </source>
</evidence>
<dbReference type="PANTHER" id="PTHR30266:SF2">
    <property type="entry name" value="LARGE-CONDUCTANCE MECHANOSENSITIVE CHANNEL"/>
    <property type="match status" value="1"/>
</dbReference>
<dbReference type="NCBIfam" id="NF001843">
    <property type="entry name" value="PRK00567.1-4"/>
    <property type="match status" value="1"/>
</dbReference>
<dbReference type="PRINTS" id="PR01264">
    <property type="entry name" value="MECHCHANNEL"/>
</dbReference>
<comment type="caution">
    <text evidence="11">The sequence shown here is derived from an EMBL/GenBank/DDBJ whole genome shotgun (WGS) entry which is preliminary data.</text>
</comment>
<protein>
    <recommendedName>
        <fullName evidence="10">Large-conductance mechanosensitive channel</fullName>
    </recommendedName>
</protein>
<comment type="function">
    <text evidence="10">Channel that opens in response to stretch forces in the membrane lipid bilayer. May participate in the regulation of osmotic pressure changes within the cell.</text>
</comment>
<dbReference type="NCBIfam" id="NF010560">
    <property type="entry name" value="PRK13955.1"/>
    <property type="match status" value="1"/>
</dbReference>
<feature type="transmembrane region" description="Helical" evidence="10">
    <location>
        <begin position="69"/>
        <end position="90"/>
    </location>
</feature>
<keyword evidence="5 10" id="KW-0812">Transmembrane</keyword>
<name>A0ABW0TNX0_9BACL</name>
<evidence type="ECO:0000256" key="9">
    <source>
        <dbReference type="ARBA" id="ARBA00023303"/>
    </source>
</evidence>
<keyword evidence="3 10" id="KW-0813">Transport</keyword>
<evidence type="ECO:0000256" key="7">
    <source>
        <dbReference type="ARBA" id="ARBA00023065"/>
    </source>
</evidence>
<evidence type="ECO:0000256" key="5">
    <source>
        <dbReference type="ARBA" id="ARBA00022692"/>
    </source>
</evidence>
<accession>A0ABW0TNX0</accession>
<dbReference type="InterPro" id="IPR001185">
    <property type="entry name" value="MS_channel"/>
</dbReference>
<dbReference type="InterPro" id="IPR019823">
    <property type="entry name" value="Mechanosensitive_channel_CS"/>
</dbReference>
<evidence type="ECO:0000256" key="6">
    <source>
        <dbReference type="ARBA" id="ARBA00022989"/>
    </source>
</evidence>
<dbReference type="RefSeq" id="WP_381436001.1">
    <property type="nucleotide sequence ID" value="NZ_JBHSNO010000007.1"/>
</dbReference>
<keyword evidence="6 10" id="KW-1133">Transmembrane helix</keyword>
<dbReference type="Pfam" id="PF01741">
    <property type="entry name" value="MscL"/>
    <property type="match status" value="1"/>
</dbReference>
<keyword evidence="9 10" id="KW-0407">Ion channel</keyword>
<dbReference type="HAMAP" id="MF_00115">
    <property type="entry name" value="MscL"/>
    <property type="match status" value="1"/>
</dbReference>
<dbReference type="PROSITE" id="PS01327">
    <property type="entry name" value="MSCL"/>
    <property type="match status" value="1"/>
</dbReference>
<dbReference type="InterPro" id="IPR036019">
    <property type="entry name" value="MscL_channel"/>
</dbReference>
<keyword evidence="7 10" id="KW-0406">Ion transport</keyword>
<evidence type="ECO:0000256" key="10">
    <source>
        <dbReference type="HAMAP-Rule" id="MF_00115"/>
    </source>
</evidence>
<evidence type="ECO:0000313" key="12">
    <source>
        <dbReference type="Proteomes" id="UP001596109"/>
    </source>
</evidence>
<evidence type="ECO:0000313" key="11">
    <source>
        <dbReference type="EMBL" id="MFC5590099.1"/>
    </source>
</evidence>
<keyword evidence="12" id="KW-1185">Reference proteome</keyword>
<gene>
    <name evidence="10 11" type="primary">mscL</name>
    <name evidence="11" type="ORF">ACFPRA_14420</name>
</gene>
<evidence type="ECO:0000256" key="4">
    <source>
        <dbReference type="ARBA" id="ARBA00022475"/>
    </source>
</evidence>
<comment type="subunit">
    <text evidence="10">Homopentamer.</text>
</comment>
<proteinExistence type="inferred from homology"/>
<organism evidence="11 12">
    <name type="scientific">Sporosarcina soli</name>
    <dbReference type="NCBI Taxonomy" id="334736"/>
    <lineage>
        <taxon>Bacteria</taxon>
        <taxon>Bacillati</taxon>
        <taxon>Bacillota</taxon>
        <taxon>Bacilli</taxon>
        <taxon>Bacillales</taxon>
        <taxon>Caryophanaceae</taxon>
        <taxon>Sporosarcina</taxon>
    </lineage>
</organism>
<dbReference type="SUPFAM" id="SSF81330">
    <property type="entry name" value="Gated mechanosensitive channel"/>
    <property type="match status" value="1"/>
</dbReference>
<comment type="subcellular location">
    <subcellularLocation>
        <location evidence="1 10">Cell membrane</location>
        <topology evidence="1 10">Multi-pass membrane protein</topology>
    </subcellularLocation>
</comment>
<dbReference type="Gene3D" id="1.10.1200.120">
    <property type="entry name" value="Large-conductance mechanosensitive channel, MscL, domain 1"/>
    <property type="match status" value="1"/>
</dbReference>
<comment type="similarity">
    <text evidence="2 10">Belongs to the MscL family.</text>
</comment>
<keyword evidence="4 10" id="KW-1003">Cell membrane</keyword>
<evidence type="ECO:0000256" key="8">
    <source>
        <dbReference type="ARBA" id="ARBA00023136"/>
    </source>
</evidence>
<dbReference type="InterPro" id="IPR037673">
    <property type="entry name" value="MSC/AndL"/>
</dbReference>
<reference evidence="12" key="1">
    <citation type="journal article" date="2019" name="Int. J. Syst. Evol. Microbiol.">
        <title>The Global Catalogue of Microorganisms (GCM) 10K type strain sequencing project: providing services to taxonomists for standard genome sequencing and annotation.</title>
        <authorList>
            <consortium name="The Broad Institute Genomics Platform"/>
            <consortium name="The Broad Institute Genome Sequencing Center for Infectious Disease"/>
            <person name="Wu L."/>
            <person name="Ma J."/>
        </authorList>
    </citation>
    <scope>NUCLEOTIDE SEQUENCE [LARGE SCALE GENOMIC DNA]</scope>
    <source>
        <strain evidence="12">CGMCC 4.1434</strain>
    </source>
</reference>
<evidence type="ECO:0000256" key="2">
    <source>
        <dbReference type="ARBA" id="ARBA00007254"/>
    </source>
</evidence>
<feature type="transmembrane region" description="Helical" evidence="10">
    <location>
        <begin position="12"/>
        <end position="32"/>
    </location>
</feature>
<keyword evidence="8 10" id="KW-0472">Membrane</keyword>
<dbReference type="Proteomes" id="UP001596109">
    <property type="component" value="Unassembled WGS sequence"/>
</dbReference>
<evidence type="ECO:0000256" key="1">
    <source>
        <dbReference type="ARBA" id="ARBA00004651"/>
    </source>
</evidence>